<sequence>MKRYVAALILTGLLFAPSAAAQSFGSGFSVFLPESMLHREGSPAVETGLSTSIGVTPYLSIPVGFTYIKVNGLLPDTDDADSPWIYSDNLIGTVGLRASLDIGPVALAAGGGGVLNWMPVYQVLEHTLAQHFAESTDEIVALVPGSLETELGLGLGWYLESGIEFKVTPQIGISLSGRYYQASSPFSAEAEAYTIDTTNPGNTAAAEPVSTDTRIRLRGISVGIGGSFRF</sequence>
<dbReference type="STRING" id="889378.Spiaf_0606"/>
<keyword evidence="1" id="KW-0732">Signal</keyword>
<reference evidence="3" key="1">
    <citation type="journal article" date="2013" name="Stand. Genomic Sci.">
        <title>Complete genome sequence of the halophilic bacterium Spirochaeta africana type strain (Z-7692(T)) from the alkaline Lake Magadi in the East African Rift.</title>
        <authorList>
            <person name="Liolos K."/>
            <person name="Abt B."/>
            <person name="Scheuner C."/>
            <person name="Teshima H."/>
            <person name="Held B."/>
            <person name="Lapidus A."/>
            <person name="Nolan M."/>
            <person name="Lucas S."/>
            <person name="Deshpande S."/>
            <person name="Cheng J.F."/>
            <person name="Tapia R."/>
            <person name="Goodwin L.A."/>
            <person name="Pitluck S."/>
            <person name="Pagani I."/>
            <person name="Ivanova N."/>
            <person name="Mavromatis K."/>
            <person name="Mikhailova N."/>
            <person name="Huntemann M."/>
            <person name="Pati A."/>
            <person name="Chen A."/>
            <person name="Palaniappan K."/>
            <person name="Land M."/>
            <person name="Rohde M."/>
            <person name="Tindall B.J."/>
            <person name="Detter J.C."/>
            <person name="Goker M."/>
            <person name="Bristow J."/>
            <person name="Eisen J.A."/>
            <person name="Markowitz V."/>
            <person name="Hugenholtz P."/>
            <person name="Woyke T."/>
            <person name="Klenk H.P."/>
            <person name="Kyrpides N.C."/>
        </authorList>
    </citation>
    <scope>NUCLEOTIDE SEQUENCE</scope>
    <source>
        <strain evidence="3">ATCC 700263 / DSM 8902 / Z-7692</strain>
    </source>
</reference>
<dbReference type="Gene3D" id="2.40.160.20">
    <property type="match status" value="1"/>
</dbReference>
<dbReference type="PATRIC" id="fig|889378.3.peg.615"/>
<dbReference type="Proteomes" id="UP000007383">
    <property type="component" value="Chromosome"/>
</dbReference>
<name>H9UGR3_SPIAZ</name>
<evidence type="ECO:0000313" key="3">
    <source>
        <dbReference type="Proteomes" id="UP000007383"/>
    </source>
</evidence>
<accession>H9UGR3</accession>
<dbReference type="RefSeq" id="WP_014454703.1">
    <property type="nucleotide sequence ID" value="NC_017098.1"/>
</dbReference>
<protein>
    <recommendedName>
        <fullName evidence="4">Outer membrane protein beta-barrel domain-containing protein</fullName>
    </recommendedName>
</protein>
<dbReference type="OrthoDB" id="9947750at2"/>
<evidence type="ECO:0000256" key="1">
    <source>
        <dbReference type="SAM" id="SignalP"/>
    </source>
</evidence>
<evidence type="ECO:0008006" key="4">
    <source>
        <dbReference type="Google" id="ProtNLM"/>
    </source>
</evidence>
<dbReference type="EMBL" id="CP003282">
    <property type="protein sequence ID" value="AFG36706.1"/>
    <property type="molecule type" value="Genomic_DNA"/>
</dbReference>
<dbReference type="KEGG" id="sfc:Spiaf_0606"/>
<keyword evidence="3" id="KW-1185">Reference proteome</keyword>
<dbReference type="HOGENOM" id="CLU_1204184_0_0_12"/>
<feature type="signal peptide" evidence="1">
    <location>
        <begin position="1"/>
        <end position="21"/>
    </location>
</feature>
<evidence type="ECO:0000313" key="2">
    <source>
        <dbReference type="EMBL" id="AFG36706.1"/>
    </source>
</evidence>
<proteinExistence type="predicted"/>
<gene>
    <name evidence="2" type="ordered locus">Spiaf_0606</name>
</gene>
<organism evidence="2 3">
    <name type="scientific">Spirochaeta africana (strain ATCC 700263 / DSM 8902 / Z-7692)</name>
    <dbReference type="NCBI Taxonomy" id="889378"/>
    <lineage>
        <taxon>Bacteria</taxon>
        <taxon>Pseudomonadati</taxon>
        <taxon>Spirochaetota</taxon>
        <taxon>Spirochaetia</taxon>
        <taxon>Spirochaetales</taxon>
        <taxon>Spirochaetaceae</taxon>
        <taxon>Spirochaeta</taxon>
    </lineage>
</organism>
<feature type="chain" id="PRO_5003623006" description="Outer membrane protein beta-barrel domain-containing protein" evidence="1">
    <location>
        <begin position="22"/>
        <end position="230"/>
    </location>
</feature>
<dbReference type="AlphaFoldDB" id="H9UGR3"/>